<organism evidence="2 3">
    <name type="scientific">Metabacillus mangrovi</name>
    <dbReference type="NCBI Taxonomy" id="1491830"/>
    <lineage>
        <taxon>Bacteria</taxon>
        <taxon>Bacillati</taxon>
        <taxon>Bacillota</taxon>
        <taxon>Bacilli</taxon>
        <taxon>Bacillales</taxon>
        <taxon>Bacillaceae</taxon>
        <taxon>Metabacillus</taxon>
    </lineage>
</organism>
<proteinExistence type="predicted"/>
<keyword evidence="3" id="KW-1185">Reference proteome</keyword>
<dbReference type="EMBL" id="WMIB01000001">
    <property type="protein sequence ID" value="MTH52186.1"/>
    <property type="molecule type" value="Genomic_DNA"/>
</dbReference>
<name>A0A7X2V3M7_9BACI</name>
<protein>
    <submittedName>
        <fullName evidence="2">DUF2768 family protein</fullName>
    </submittedName>
</protein>
<feature type="transmembrane region" description="Helical" evidence="1">
    <location>
        <begin position="39"/>
        <end position="61"/>
    </location>
</feature>
<dbReference type="Proteomes" id="UP000434639">
    <property type="component" value="Unassembled WGS sequence"/>
</dbReference>
<keyword evidence="1" id="KW-0472">Membrane</keyword>
<dbReference type="Pfam" id="PF10966">
    <property type="entry name" value="DUF2768"/>
    <property type="match status" value="1"/>
</dbReference>
<keyword evidence="1" id="KW-0812">Transmembrane</keyword>
<dbReference type="OrthoDB" id="2476435at2"/>
<dbReference type="AlphaFoldDB" id="A0A7X2V3M7"/>
<reference evidence="2 3" key="1">
    <citation type="journal article" date="2017" name="Int. J. Syst. Evol. Microbiol.">
        <title>Bacillus mangrovi sp. nov., isolated from a sediment sample from a mangrove forest.</title>
        <authorList>
            <person name="Gupta V."/>
            <person name="Singh P.K."/>
            <person name="Korpole S."/>
            <person name="Tanuku N.R.S."/>
            <person name="Pinnaka A.K."/>
        </authorList>
    </citation>
    <scope>NUCLEOTIDE SEQUENCE [LARGE SCALE GENOMIC DNA]</scope>
    <source>
        <strain evidence="2 3">KCTC 33872</strain>
    </source>
</reference>
<accession>A0A7X2V3M7</accession>
<sequence>MTPGLIKMWIALSSIAFMFIAVLSIYLSRYKIRNGVLKFIVSAAAYVFMISAGLLMVFVVFSGPVSK</sequence>
<feature type="transmembrane region" description="Helical" evidence="1">
    <location>
        <begin position="6"/>
        <end position="27"/>
    </location>
</feature>
<dbReference type="InterPro" id="IPR020076">
    <property type="entry name" value="DUF2768"/>
</dbReference>
<evidence type="ECO:0000313" key="3">
    <source>
        <dbReference type="Proteomes" id="UP000434639"/>
    </source>
</evidence>
<dbReference type="RefSeq" id="WP_155110712.1">
    <property type="nucleotide sequence ID" value="NZ_WMIB01000001.1"/>
</dbReference>
<keyword evidence="1" id="KW-1133">Transmembrane helix</keyword>
<evidence type="ECO:0000313" key="2">
    <source>
        <dbReference type="EMBL" id="MTH52186.1"/>
    </source>
</evidence>
<gene>
    <name evidence="2" type="ORF">GKZ89_02120</name>
</gene>
<comment type="caution">
    <text evidence="2">The sequence shown here is derived from an EMBL/GenBank/DDBJ whole genome shotgun (WGS) entry which is preliminary data.</text>
</comment>
<evidence type="ECO:0000256" key="1">
    <source>
        <dbReference type="SAM" id="Phobius"/>
    </source>
</evidence>